<reference evidence="4 5" key="1">
    <citation type="journal article" date="2015" name="Nature">
        <title>rRNA introns, odd ribosomes, and small enigmatic genomes across a large radiation of phyla.</title>
        <authorList>
            <person name="Brown C.T."/>
            <person name="Hug L.A."/>
            <person name="Thomas B.C."/>
            <person name="Sharon I."/>
            <person name="Castelle C.J."/>
            <person name="Singh A."/>
            <person name="Wilkins M.J."/>
            <person name="Williams K.H."/>
            <person name="Banfield J.F."/>
        </authorList>
    </citation>
    <scope>NUCLEOTIDE SEQUENCE [LARGE SCALE GENOMIC DNA]</scope>
</reference>
<proteinExistence type="inferred from homology"/>
<evidence type="ECO:0000256" key="2">
    <source>
        <dbReference type="ARBA" id="ARBA00023235"/>
    </source>
</evidence>
<evidence type="ECO:0000256" key="1">
    <source>
        <dbReference type="ARBA" id="ARBA00010523"/>
    </source>
</evidence>
<dbReference type="InterPro" id="IPR019490">
    <property type="entry name" value="Glu6P/Mann6P_isomerase_C"/>
</dbReference>
<dbReference type="Proteomes" id="UP000035648">
    <property type="component" value="Chromosome"/>
</dbReference>
<comment type="similarity">
    <text evidence="1">Belongs to the PGI/PMI family.</text>
</comment>
<dbReference type="EC" id="5.3.1.9" evidence="4"/>
<dbReference type="KEGG" id="bbgw:UT28_C0001G0991"/>
<gene>
    <name evidence="4" type="ORF">UT28_C0001G0991</name>
</gene>
<accession>A0A0G4B717</accession>
<dbReference type="Pfam" id="PF01380">
    <property type="entry name" value="SIS"/>
    <property type="match status" value="1"/>
</dbReference>
<feature type="domain" description="SIS" evidence="3">
    <location>
        <begin position="41"/>
        <end position="181"/>
    </location>
</feature>
<dbReference type="STRING" id="1618337.UT28_C0001G0991"/>
<dbReference type="AlphaFoldDB" id="A0A0G4B717"/>
<dbReference type="GO" id="GO:0004347">
    <property type="term" value="F:glucose-6-phosphate isomerase activity"/>
    <property type="evidence" value="ECO:0007669"/>
    <property type="project" value="UniProtKB-EC"/>
</dbReference>
<dbReference type="InterPro" id="IPR001347">
    <property type="entry name" value="SIS_dom"/>
</dbReference>
<name>A0A0G4B717_9BACT</name>
<dbReference type="EC" id="5.3.1.8" evidence="4"/>
<protein>
    <submittedName>
        <fullName evidence="4">Bifunctional phosphoglucose/phosphomannose isomerase, glucose/mannose-6-phosphate isomerase</fullName>
        <ecNumber evidence="4">5.3.1.8</ecNumber>
        <ecNumber evidence="4">5.3.1.9</ecNumber>
    </submittedName>
</protein>
<dbReference type="GO" id="GO:0097367">
    <property type="term" value="F:carbohydrate derivative binding"/>
    <property type="evidence" value="ECO:0007669"/>
    <property type="project" value="InterPro"/>
</dbReference>
<dbReference type="SUPFAM" id="SSF53697">
    <property type="entry name" value="SIS domain"/>
    <property type="match status" value="1"/>
</dbReference>
<evidence type="ECO:0000313" key="4">
    <source>
        <dbReference type="EMBL" id="AKM82767.1"/>
    </source>
</evidence>
<organism evidence="4 5">
    <name type="scientific">Berkelbacteria bacterium GW2011_GWE1_39_12</name>
    <dbReference type="NCBI Taxonomy" id="1618337"/>
    <lineage>
        <taxon>Bacteria</taxon>
        <taxon>Candidatus Berkelbacteria</taxon>
    </lineage>
</organism>
<dbReference type="NCBIfam" id="TIGR02128">
    <property type="entry name" value="G6PI_arch"/>
    <property type="match status" value="1"/>
</dbReference>
<dbReference type="GO" id="GO:0005975">
    <property type="term" value="P:carbohydrate metabolic process"/>
    <property type="evidence" value="ECO:0007669"/>
    <property type="project" value="InterPro"/>
</dbReference>
<dbReference type="EMBL" id="CP011213">
    <property type="protein sequence ID" value="AKM82767.1"/>
    <property type="molecule type" value="Genomic_DNA"/>
</dbReference>
<evidence type="ECO:0000259" key="3">
    <source>
        <dbReference type="PROSITE" id="PS51464"/>
    </source>
</evidence>
<dbReference type="NCBIfam" id="NF006423">
    <property type="entry name" value="PRK08674.1-2"/>
    <property type="match status" value="1"/>
</dbReference>
<dbReference type="GO" id="GO:1901135">
    <property type="term" value="P:carbohydrate derivative metabolic process"/>
    <property type="evidence" value="ECO:0007669"/>
    <property type="project" value="InterPro"/>
</dbReference>
<dbReference type="InterPro" id="IPR046348">
    <property type="entry name" value="SIS_dom_sf"/>
</dbReference>
<evidence type="ECO:0000313" key="5">
    <source>
        <dbReference type="Proteomes" id="UP000035648"/>
    </source>
</evidence>
<sequence length="357" mass="40192">MANLDNIQAMKKLDEENILGNIQDFPDQVEKCWDDWKNIALPTPYINAKSILILGMGGSAQGGGIVAQMATKSQIPVVILRDYDIPGWVDKNTLVIAVSYSGETEETINAFSQAVGKTEKLITISTGGRIYSIGSQKRALHYQIHYGSQPRAALGYGLTSILAIFKKLNIIEITDDDIKEAVLLLRALKQKIDVEVPERRNITKVLAQKLNGRFPIIYGAGIMTEVARRFKGQFNENSKTASYYETIPELNHNSLVGLEFPTDIRQKLFFIILQSKYDHARNKLRENITAQILEQKRIPYETLLVQPSGSEISEILQMIMLGDYISYYLAILNNIEPNPVEIIKFLKGKLADEPFKE</sequence>
<dbReference type="NCBIfam" id="NF006426">
    <property type="entry name" value="PRK08674.1-6"/>
    <property type="match status" value="1"/>
</dbReference>
<dbReference type="PROSITE" id="PS51464">
    <property type="entry name" value="SIS"/>
    <property type="match status" value="1"/>
</dbReference>
<dbReference type="Gene3D" id="3.40.50.10490">
    <property type="entry name" value="Glucose-6-phosphate isomerase like protein, domain 1"/>
    <property type="match status" value="2"/>
</dbReference>
<dbReference type="CDD" id="cd05637">
    <property type="entry name" value="SIS_PGI_PMI_2"/>
    <property type="match status" value="1"/>
</dbReference>
<dbReference type="Pfam" id="PF10432">
    <property type="entry name" value="bact-PGI_C"/>
    <property type="match status" value="1"/>
</dbReference>
<keyword evidence="2 4" id="KW-0413">Isomerase</keyword>
<dbReference type="GO" id="GO:0004476">
    <property type="term" value="F:mannose-6-phosphate isomerase activity"/>
    <property type="evidence" value="ECO:0007669"/>
    <property type="project" value="UniProtKB-EC"/>
</dbReference>